<dbReference type="Gene3D" id="3.30.1490.20">
    <property type="entry name" value="ATP-grasp fold, A domain"/>
    <property type="match status" value="1"/>
</dbReference>
<reference evidence="3" key="1">
    <citation type="submission" date="2020-01" db="EMBL/GenBank/DDBJ databases">
        <authorList>
            <person name="Seo Y.L."/>
        </authorList>
    </citation>
    <scope>NUCLEOTIDE SEQUENCE</scope>
    <source>
        <strain evidence="3">R11</strain>
    </source>
</reference>
<organism evidence="3 4">
    <name type="scientific">Mucilaginibacter agri</name>
    <dbReference type="NCBI Taxonomy" id="2695265"/>
    <lineage>
        <taxon>Bacteria</taxon>
        <taxon>Pseudomonadati</taxon>
        <taxon>Bacteroidota</taxon>
        <taxon>Sphingobacteriia</taxon>
        <taxon>Sphingobacteriales</taxon>
        <taxon>Sphingobacteriaceae</taxon>
        <taxon>Mucilaginibacter</taxon>
    </lineage>
</organism>
<dbReference type="GO" id="GO:0009432">
    <property type="term" value="P:SOS response"/>
    <property type="evidence" value="ECO:0007669"/>
    <property type="project" value="TreeGrafter"/>
</dbReference>
<keyword evidence="4" id="KW-1185">Reference proteome</keyword>
<keyword evidence="1" id="KW-0547">Nucleotide-binding</keyword>
<dbReference type="SUPFAM" id="SSF56059">
    <property type="entry name" value="Glutathione synthetase ATP-binding domain-like"/>
    <property type="match status" value="1"/>
</dbReference>
<protein>
    <recommendedName>
        <fullName evidence="2">ATP-grasp domain-containing protein</fullName>
    </recommendedName>
</protein>
<dbReference type="PANTHER" id="PTHR21621">
    <property type="entry name" value="RIBOSOMAL PROTEIN S6 MODIFICATION PROTEIN"/>
    <property type="match status" value="1"/>
</dbReference>
<dbReference type="InterPro" id="IPR013815">
    <property type="entry name" value="ATP_grasp_subdomain_1"/>
</dbReference>
<evidence type="ECO:0000313" key="4">
    <source>
        <dbReference type="Proteomes" id="UP000638732"/>
    </source>
</evidence>
<evidence type="ECO:0000256" key="1">
    <source>
        <dbReference type="PROSITE-ProRule" id="PRU00409"/>
    </source>
</evidence>
<dbReference type="PROSITE" id="PS50975">
    <property type="entry name" value="ATP_GRASP"/>
    <property type="match status" value="1"/>
</dbReference>
<gene>
    <name evidence="3" type="ORF">GSY63_07330</name>
</gene>
<dbReference type="GO" id="GO:0005737">
    <property type="term" value="C:cytoplasm"/>
    <property type="evidence" value="ECO:0007669"/>
    <property type="project" value="TreeGrafter"/>
</dbReference>
<reference evidence="3" key="2">
    <citation type="submission" date="2020-10" db="EMBL/GenBank/DDBJ databases">
        <title>Mucilaginibacter sp. nov., isolated from soil.</title>
        <authorList>
            <person name="Jeon C.O."/>
        </authorList>
    </citation>
    <scope>NUCLEOTIDE SEQUENCE</scope>
    <source>
        <strain evidence="3">R11</strain>
    </source>
</reference>
<evidence type="ECO:0000313" key="3">
    <source>
        <dbReference type="EMBL" id="NCD69163.1"/>
    </source>
</evidence>
<name>A0A965ZFB6_9SPHI</name>
<dbReference type="RefSeq" id="WP_166585150.1">
    <property type="nucleotide sequence ID" value="NZ_WWEO01000041.1"/>
</dbReference>
<proteinExistence type="predicted"/>
<dbReference type="Gene3D" id="3.30.470.20">
    <property type="entry name" value="ATP-grasp fold, B domain"/>
    <property type="match status" value="1"/>
</dbReference>
<dbReference type="GO" id="GO:0046872">
    <property type="term" value="F:metal ion binding"/>
    <property type="evidence" value="ECO:0007669"/>
    <property type="project" value="InterPro"/>
</dbReference>
<accession>A0A965ZFB6</accession>
<feature type="domain" description="ATP-grasp" evidence="2">
    <location>
        <begin position="102"/>
        <end position="278"/>
    </location>
</feature>
<dbReference type="GO" id="GO:0018169">
    <property type="term" value="F:ribosomal S6-glutamic acid ligase activity"/>
    <property type="evidence" value="ECO:0007669"/>
    <property type="project" value="TreeGrafter"/>
</dbReference>
<sequence length="291" mass="32605">MQPFVISNQHPDWVKPLLIALDKRGIIYKTENPVHHFFAIEDKTPRYGIFFNSMSPDVYLQHCGVQEIFHTLSHLKHLENHGVRVINGYRAFAHETSKSLQLILMQQLCIKHPKTHVASDVSQIEAATAGLRFPVVIKANVGGKNEPLTPFGSIEEVREAIKANQIGLAADHTLLLQEFIPARGGYTHRVETLGGKYSYAVRKNDSKADAYIPSAEVIKTVETIVQMAGVDIGGVEYVIDDRNGDILYYEVNTHADFVPDVANVTGFDPYERVADYLENEIIRRAEDIAVV</sequence>
<keyword evidence="1" id="KW-0067">ATP-binding</keyword>
<dbReference type="AlphaFoldDB" id="A0A965ZFB6"/>
<evidence type="ECO:0000259" key="2">
    <source>
        <dbReference type="PROSITE" id="PS50975"/>
    </source>
</evidence>
<dbReference type="Proteomes" id="UP000638732">
    <property type="component" value="Unassembled WGS sequence"/>
</dbReference>
<comment type="caution">
    <text evidence="3">The sequence shown here is derived from an EMBL/GenBank/DDBJ whole genome shotgun (WGS) entry which is preliminary data.</text>
</comment>
<dbReference type="GO" id="GO:0005524">
    <property type="term" value="F:ATP binding"/>
    <property type="evidence" value="ECO:0007669"/>
    <property type="project" value="UniProtKB-UniRule"/>
</dbReference>
<dbReference type="PANTHER" id="PTHR21621:SF0">
    <property type="entry name" value="BETA-CITRYLGLUTAMATE SYNTHASE B-RELATED"/>
    <property type="match status" value="1"/>
</dbReference>
<dbReference type="EMBL" id="WWEO01000041">
    <property type="protein sequence ID" value="NCD69163.1"/>
    <property type="molecule type" value="Genomic_DNA"/>
</dbReference>
<dbReference type="InterPro" id="IPR011761">
    <property type="entry name" value="ATP-grasp"/>
</dbReference>